<dbReference type="HOGENOM" id="CLU_127950_1_0_1"/>
<evidence type="ECO:0000256" key="2">
    <source>
        <dbReference type="ARBA" id="ARBA00013064"/>
    </source>
</evidence>
<dbReference type="OMA" id="WSGRACT"/>
<dbReference type="RefSeq" id="XP_005779069.1">
    <property type="nucleotide sequence ID" value="XM_005779012.1"/>
</dbReference>
<reference evidence="6" key="1">
    <citation type="journal article" date="2013" name="Nature">
        <title>Pan genome of the phytoplankton Emiliania underpins its global distribution.</title>
        <authorList>
            <person name="Read B.A."/>
            <person name="Kegel J."/>
            <person name="Klute M.J."/>
            <person name="Kuo A."/>
            <person name="Lefebvre S.C."/>
            <person name="Maumus F."/>
            <person name="Mayer C."/>
            <person name="Miller J."/>
            <person name="Monier A."/>
            <person name="Salamov A."/>
            <person name="Young J."/>
            <person name="Aguilar M."/>
            <person name="Claverie J.M."/>
            <person name="Frickenhaus S."/>
            <person name="Gonzalez K."/>
            <person name="Herman E.K."/>
            <person name="Lin Y.C."/>
            <person name="Napier J."/>
            <person name="Ogata H."/>
            <person name="Sarno A.F."/>
            <person name="Shmutz J."/>
            <person name="Schroeder D."/>
            <person name="de Vargas C."/>
            <person name="Verret F."/>
            <person name="von Dassow P."/>
            <person name="Valentin K."/>
            <person name="Van de Peer Y."/>
            <person name="Wheeler G."/>
            <person name="Dacks J.B."/>
            <person name="Delwiche C.F."/>
            <person name="Dyhrman S.T."/>
            <person name="Glockner G."/>
            <person name="John U."/>
            <person name="Richards T."/>
            <person name="Worden A.Z."/>
            <person name="Zhang X."/>
            <person name="Grigoriev I.V."/>
            <person name="Allen A.E."/>
            <person name="Bidle K."/>
            <person name="Borodovsky M."/>
            <person name="Bowler C."/>
            <person name="Brownlee C."/>
            <person name="Cock J.M."/>
            <person name="Elias M."/>
            <person name="Gladyshev V.N."/>
            <person name="Groth M."/>
            <person name="Guda C."/>
            <person name="Hadaegh A."/>
            <person name="Iglesias-Rodriguez M.D."/>
            <person name="Jenkins J."/>
            <person name="Jones B.M."/>
            <person name="Lawson T."/>
            <person name="Leese F."/>
            <person name="Lindquist E."/>
            <person name="Lobanov A."/>
            <person name="Lomsadze A."/>
            <person name="Malik S.B."/>
            <person name="Marsh M.E."/>
            <person name="Mackinder L."/>
            <person name="Mock T."/>
            <person name="Mueller-Roeber B."/>
            <person name="Pagarete A."/>
            <person name="Parker M."/>
            <person name="Probert I."/>
            <person name="Quesneville H."/>
            <person name="Raines C."/>
            <person name="Rensing S.A."/>
            <person name="Riano-Pachon D.M."/>
            <person name="Richier S."/>
            <person name="Rokitta S."/>
            <person name="Shiraiwa Y."/>
            <person name="Soanes D.M."/>
            <person name="van der Giezen M."/>
            <person name="Wahlund T.M."/>
            <person name="Williams B."/>
            <person name="Wilson W."/>
            <person name="Wolfe G."/>
            <person name="Wurch L.L."/>
        </authorList>
    </citation>
    <scope>NUCLEOTIDE SEQUENCE</scope>
</reference>
<dbReference type="GeneID" id="17272185"/>
<dbReference type="GO" id="GO:0005634">
    <property type="term" value="C:nucleus"/>
    <property type="evidence" value="ECO:0007669"/>
    <property type="project" value="TreeGrafter"/>
</dbReference>
<evidence type="ECO:0000256" key="3">
    <source>
        <dbReference type="ARBA" id="ARBA00022801"/>
    </source>
</evidence>
<dbReference type="GeneID" id="17253320"/>
<evidence type="ECO:0000256" key="1">
    <source>
        <dbReference type="ARBA" id="ARBA00008601"/>
    </source>
</evidence>
<keyword evidence="3" id="KW-0378">Hydrolase</keyword>
<dbReference type="PANTHER" id="PTHR45848">
    <property type="entry name" value="DUAL SPECIFICITY PROTEIN PHOSPHATASE 12 FAMILY MEMBER"/>
    <property type="match status" value="1"/>
</dbReference>
<dbReference type="RefSeq" id="XP_005759674.1">
    <property type="nucleotide sequence ID" value="XM_005759617.1"/>
</dbReference>
<dbReference type="GO" id="GO:0004725">
    <property type="term" value="F:protein tyrosine phosphatase activity"/>
    <property type="evidence" value="ECO:0007669"/>
    <property type="project" value="UniProtKB-EC"/>
</dbReference>
<accession>A0A0D3I7L0</accession>
<dbReference type="GO" id="GO:0008138">
    <property type="term" value="F:protein tyrosine/serine/threonine phosphatase activity"/>
    <property type="evidence" value="ECO:0007669"/>
    <property type="project" value="TreeGrafter"/>
</dbReference>
<reference evidence="5" key="2">
    <citation type="submission" date="2024-10" db="UniProtKB">
        <authorList>
            <consortium name="EnsemblProtists"/>
        </authorList>
    </citation>
    <scope>IDENTIFICATION</scope>
</reference>
<comment type="similarity">
    <text evidence="1">Belongs to the protein-tyrosine phosphatase family. Non-receptor class dual specificity subfamily.</text>
</comment>
<proteinExistence type="inferred from homology"/>
<evidence type="ECO:0000313" key="5">
    <source>
        <dbReference type="EnsemblProtists" id="EOD07245"/>
    </source>
</evidence>
<sequence length="111" mass="12174">PRRDVWYRCRKCRTPVFSAAMLETHEVGRGQAAFRYGKRDAAPDARGCTSHFLNPDATSTLTEIEGKICCPRCSARLGGYHWAGMQCSCGAWIAPAIQVVKSKVDESIAAP</sequence>
<name>A0A0D3I7L0_EMIH1</name>
<keyword evidence="4" id="KW-0904">Protein phosphatase</keyword>
<evidence type="ECO:0000313" key="6">
    <source>
        <dbReference type="Proteomes" id="UP000013827"/>
    </source>
</evidence>
<dbReference type="AlphaFoldDB" id="A0A0D3I7L0"/>
<evidence type="ECO:0000256" key="4">
    <source>
        <dbReference type="ARBA" id="ARBA00022912"/>
    </source>
</evidence>
<keyword evidence="6" id="KW-1185">Reference proteome</keyword>
<dbReference type="PANTHER" id="PTHR45848:SF4">
    <property type="entry name" value="DUAL SPECIFICITY PROTEIN PHOSPHATASE 12"/>
    <property type="match status" value="1"/>
</dbReference>
<dbReference type="EnsemblProtists" id="EOD07245">
    <property type="protein sequence ID" value="EOD07245"/>
    <property type="gene ID" value="EMIHUDRAFT_58588"/>
</dbReference>
<dbReference type="eggNOG" id="KOG1716">
    <property type="taxonomic scope" value="Eukaryota"/>
</dbReference>
<protein>
    <recommendedName>
        <fullName evidence="2">protein-tyrosine-phosphatase</fullName>
        <ecNumber evidence="2">3.1.3.48</ecNumber>
    </recommendedName>
</protein>
<dbReference type="EC" id="3.1.3.48" evidence="2"/>
<dbReference type="PaxDb" id="2903-EOD07245"/>
<organism evidence="5 6">
    <name type="scientific">Emiliania huxleyi (strain CCMP1516)</name>
    <dbReference type="NCBI Taxonomy" id="280463"/>
    <lineage>
        <taxon>Eukaryota</taxon>
        <taxon>Haptista</taxon>
        <taxon>Haptophyta</taxon>
        <taxon>Prymnesiophyceae</taxon>
        <taxon>Isochrysidales</taxon>
        <taxon>Noelaerhabdaceae</taxon>
        <taxon>Emiliania</taxon>
    </lineage>
</organism>
<dbReference type="EnsemblProtists" id="EOD26640">
    <property type="protein sequence ID" value="EOD26640"/>
    <property type="gene ID" value="EMIHUDRAFT_58637"/>
</dbReference>
<dbReference type="KEGG" id="ehx:EMIHUDRAFT_58588"/>
<dbReference type="KEGG" id="ehx:EMIHUDRAFT_58637"/>
<dbReference type="STRING" id="2903.R1CXZ1"/>
<dbReference type="Proteomes" id="UP000013827">
    <property type="component" value="Unassembled WGS sequence"/>
</dbReference>